<evidence type="ECO:0000256" key="1">
    <source>
        <dbReference type="SAM" id="MobiDB-lite"/>
    </source>
</evidence>
<proteinExistence type="predicted"/>
<feature type="compositionally biased region" description="Acidic residues" evidence="1">
    <location>
        <begin position="78"/>
        <end position="88"/>
    </location>
</feature>
<evidence type="ECO:0000313" key="3">
    <source>
        <dbReference type="Proteomes" id="UP001482620"/>
    </source>
</evidence>
<dbReference type="EMBL" id="JAHRIQ010049597">
    <property type="protein sequence ID" value="MEQ2237734.1"/>
    <property type="molecule type" value="Genomic_DNA"/>
</dbReference>
<dbReference type="Proteomes" id="UP001482620">
    <property type="component" value="Unassembled WGS sequence"/>
</dbReference>
<sequence length="88" mass="10186">MFQLVLRLQPTSGAHIADSWRRIEEMREQQRNKLKERSRLCLNASAVSYLQHHSSSVSAEKSKPTLSCRTKTGAEGDTREEEEENRRD</sequence>
<organism evidence="2 3">
    <name type="scientific">Ilyodon furcidens</name>
    <name type="common">goldbreast splitfin</name>
    <dbReference type="NCBI Taxonomy" id="33524"/>
    <lineage>
        <taxon>Eukaryota</taxon>
        <taxon>Metazoa</taxon>
        <taxon>Chordata</taxon>
        <taxon>Craniata</taxon>
        <taxon>Vertebrata</taxon>
        <taxon>Euteleostomi</taxon>
        <taxon>Actinopterygii</taxon>
        <taxon>Neopterygii</taxon>
        <taxon>Teleostei</taxon>
        <taxon>Neoteleostei</taxon>
        <taxon>Acanthomorphata</taxon>
        <taxon>Ovalentaria</taxon>
        <taxon>Atherinomorphae</taxon>
        <taxon>Cyprinodontiformes</taxon>
        <taxon>Goodeidae</taxon>
        <taxon>Ilyodon</taxon>
    </lineage>
</organism>
<protein>
    <submittedName>
        <fullName evidence="2">Uncharacterized protein</fullName>
    </submittedName>
</protein>
<name>A0ABV0TYY9_9TELE</name>
<evidence type="ECO:0000313" key="2">
    <source>
        <dbReference type="EMBL" id="MEQ2237734.1"/>
    </source>
</evidence>
<feature type="compositionally biased region" description="Polar residues" evidence="1">
    <location>
        <begin position="53"/>
        <end position="70"/>
    </location>
</feature>
<comment type="caution">
    <text evidence="2">The sequence shown here is derived from an EMBL/GenBank/DDBJ whole genome shotgun (WGS) entry which is preliminary data.</text>
</comment>
<reference evidence="2 3" key="1">
    <citation type="submission" date="2021-06" db="EMBL/GenBank/DDBJ databases">
        <authorList>
            <person name="Palmer J.M."/>
        </authorList>
    </citation>
    <scope>NUCLEOTIDE SEQUENCE [LARGE SCALE GENOMIC DNA]</scope>
    <source>
        <strain evidence="3">if_2019</strain>
        <tissue evidence="2">Muscle</tissue>
    </source>
</reference>
<accession>A0ABV0TYY9</accession>
<gene>
    <name evidence="2" type="ORF">ILYODFUR_026065</name>
</gene>
<feature type="region of interest" description="Disordered" evidence="1">
    <location>
        <begin position="53"/>
        <end position="88"/>
    </location>
</feature>
<keyword evidence="3" id="KW-1185">Reference proteome</keyword>